<dbReference type="Proteomes" id="UP000283255">
    <property type="component" value="Unassembled WGS sequence"/>
</dbReference>
<dbReference type="GO" id="GO:0008967">
    <property type="term" value="F:phosphoglycolate phosphatase activity"/>
    <property type="evidence" value="ECO:0007669"/>
    <property type="project" value="TreeGrafter"/>
</dbReference>
<dbReference type="Pfam" id="PF00702">
    <property type="entry name" value="Hydrolase"/>
    <property type="match status" value="1"/>
</dbReference>
<dbReference type="SFLD" id="SFLDG01129">
    <property type="entry name" value="C1.5:_HAD__Beta-PGM__Phosphata"/>
    <property type="match status" value="1"/>
</dbReference>
<comment type="caution">
    <text evidence="1">The sequence shown here is derived from an EMBL/GenBank/DDBJ whole genome shotgun (WGS) entry which is preliminary data.</text>
</comment>
<dbReference type="OrthoDB" id="9773910at2"/>
<dbReference type="InterPro" id="IPR006439">
    <property type="entry name" value="HAD-SF_hydro_IA"/>
</dbReference>
<dbReference type="SUPFAM" id="SSF56784">
    <property type="entry name" value="HAD-like"/>
    <property type="match status" value="1"/>
</dbReference>
<dbReference type="InterPro" id="IPR050155">
    <property type="entry name" value="HAD-like_hydrolase_sf"/>
</dbReference>
<reference evidence="1 2" key="2">
    <citation type="submission" date="2019-01" db="EMBL/GenBank/DDBJ databases">
        <title>Motilimonas pumilus sp. nov., isolated from the gut of sea cucumber (Apostichopus japonicus).</title>
        <authorList>
            <person name="Wang F.-Q."/>
            <person name="Ren L.-H."/>
            <person name="Lin Y.-W."/>
            <person name="Sun G.-H."/>
            <person name="Du Z.-J."/>
            <person name="Zhao J.-X."/>
            <person name="Liu X.-J."/>
            <person name="Liu L.-J."/>
        </authorList>
    </citation>
    <scope>NUCLEOTIDE SEQUENCE [LARGE SCALE GENOMIC DNA]</scope>
    <source>
        <strain evidence="1 2">PLHSC7-2</strain>
    </source>
</reference>
<keyword evidence="2" id="KW-1185">Reference proteome</keyword>
<dbReference type="SFLD" id="SFLDS00003">
    <property type="entry name" value="Haloacid_Dehalogenase"/>
    <property type="match status" value="1"/>
</dbReference>
<evidence type="ECO:0000313" key="2">
    <source>
        <dbReference type="Proteomes" id="UP000283255"/>
    </source>
</evidence>
<dbReference type="NCBIfam" id="NF011564">
    <property type="entry name" value="PRK14988.1"/>
    <property type="match status" value="1"/>
</dbReference>
<sequence>MIDWQNIDTVLLDMDGTLLDLHYDNHLWNHIVPQEYAKVNQLNLSQAKIALEQKYNQVEDSLSWYCYDFWTHTLGLDIYQIQHLNSDKIAWRKDALWFLQQLGSMNKRRVLLTNAHPEGVRVKNEKTQLCGYLDDVISTHSFGQPKEEQSLWQQVQQALGFDPARTLFIDDNELILQAAQTFGIAHLIAINTPDSSLVAKSFQHFASIDEFQALINPANNNDK</sequence>
<dbReference type="NCBIfam" id="TIGR01509">
    <property type="entry name" value="HAD-SF-IA-v3"/>
    <property type="match status" value="1"/>
</dbReference>
<accession>A0A418YKV9</accession>
<dbReference type="AlphaFoldDB" id="A0A418YKV9"/>
<dbReference type="RefSeq" id="WP_119909135.1">
    <property type="nucleotide sequence ID" value="NZ_QZCH01000001.1"/>
</dbReference>
<dbReference type="Gene3D" id="3.40.50.1000">
    <property type="entry name" value="HAD superfamily/HAD-like"/>
    <property type="match status" value="1"/>
</dbReference>
<dbReference type="EMBL" id="QZCH01000001">
    <property type="protein sequence ID" value="RJG51611.1"/>
    <property type="molecule type" value="Genomic_DNA"/>
</dbReference>
<dbReference type="GO" id="GO:0006281">
    <property type="term" value="P:DNA repair"/>
    <property type="evidence" value="ECO:0007669"/>
    <property type="project" value="TreeGrafter"/>
</dbReference>
<dbReference type="PANTHER" id="PTHR43434:SF3">
    <property type="entry name" value="GMP_IMP NUCLEOTIDASE YRFG"/>
    <property type="match status" value="1"/>
</dbReference>
<dbReference type="GO" id="GO:0005829">
    <property type="term" value="C:cytosol"/>
    <property type="evidence" value="ECO:0007669"/>
    <property type="project" value="TreeGrafter"/>
</dbReference>
<dbReference type="InterPro" id="IPR036412">
    <property type="entry name" value="HAD-like_sf"/>
</dbReference>
<reference evidence="1 2" key="1">
    <citation type="submission" date="2018-09" db="EMBL/GenBank/DDBJ databases">
        <authorList>
            <person name="Wang F."/>
        </authorList>
    </citation>
    <scope>NUCLEOTIDE SEQUENCE [LARGE SCALE GENOMIC DNA]</scope>
    <source>
        <strain evidence="1 2">PLHSC7-2</strain>
    </source>
</reference>
<proteinExistence type="predicted"/>
<dbReference type="InterPro" id="IPR023214">
    <property type="entry name" value="HAD_sf"/>
</dbReference>
<evidence type="ECO:0000313" key="1">
    <source>
        <dbReference type="EMBL" id="RJG51611.1"/>
    </source>
</evidence>
<dbReference type="PANTHER" id="PTHR43434">
    <property type="entry name" value="PHOSPHOGLYCOLATE PHOSPHATASE"/>
    <property type="match status" value="1"/>
</dbReference>
<name>A0A418YKV9_9GAMM</name>
<protein>
    <submittedName>
        <fullName evidence="1">GMP/IMP nucleotidase</fullName>
    </submittedName>
</protein>
<gene>
    <name evidence="1" type="ORF">D1Z90_02465</name>
</gene>
<dbReference type="CDD" id="cd01427">
    <property type="entry name" value="HAD_like"/>
    <property type="match status" value="1"/>
</dbReference>
<organism evidence="1 2">
    <name type="scientific">Motilimonas pumila</name>
    <dbReference type="NCBI Taxonomy" id="2303987"/>
    <lineage>
        <taxon>Bacteria</taxon>
        <taxon>Pseudomonadati</taxon>
        <taxon>Pseudomonadota</taxon>
        <taxon>Gammaproteobacteria</taxon>
        <taxon>Alteromonadales</taxon>
        <taxon>Alteromonadales genera incertae sedis</taxon>
        <taxon>Motilimonas</taxon>
    </lineage>
</organism>